<comment type="similarity">
    <text evidence="17">Belongs to the AccD/PCCB family.</text>
</comment>
<evidence type="ECO:0000256" key="8">
    <source>
        <dbReference type="ARBA" id="ARBA00022679"/>
    </source>
</evidence>
<dbReference type="Pfam" id="PF03255">
    <property type="entry name" value="ACCA"/>
    <property type="match status" value="1"/>
</dbReference>
<evidence type="ECO:0000256" key="11">
    <source>
        <dbReference type="ARBA" id="ARBA00022840"/>
    </source>
</evidence>
<dbReference type="PROSITE" id="PS50989">
    <property type="entry name" value="COA_CT_CTER"/>
    <property type="match status" value="1"/>
</dbReference>
<keyword evidence="7 16" id="KW-0444">Lipid biosynthesis</keyword>
<evidence type="ECO:0000256" key="16">
    <source>
        <dbReference type="HAMAP-Rule" id="MF_00823"/>
    </source>
</evidence>
<dbReference type="Gene3D" id="3.90.226.10">
    <property type="entry name" value="2-enoyl-CoA Hydratase, Chain A, domain 1"/>
    <property type="match status" value="2"/>
</dbReference>
<comment type="similarity">
    <text evidence="3">In the C-terminal section; belongs to the AccA family.</text>
</comment>
<keyword evidence="21" id="KW-0436">Ligase</keyword>
<dbReference type="PRINTS" id="PR01069">
    <property type="entry name" value="ACCCTRFRASEA"/>
</dbReference>
<dbReference type="NCBIfam" id="TIGR00513">
    <property type="entry name" value="accA"/>
    <property type="match status" value="1"/>
</dbReference>
<keyword evidence="17" id="KW-0479">Metal-binding</keyword>
<comment type="cofactor">
    <cofactor evidence="17">
        <name>Zn(2+)</name>
        <dbReference type="ChEBI" id="CHEBI:29105"/>
    </cofactor>
    <text evidence="17">Binds 1 zinc ion per subunit.</text>
</comment>
<evidence type="ECO:0000256" key="4">
    <source>
        <dbReference type="ARBA" id="ARBA00010284"/>
    </source>
</evidence>
<name>A0ABT2RLY3_9FIRM</name>
<feature type="domain" description="CoA carboxyltransferase C-terminal" evidence="20">
    <location>
        <begin position="305"/>
        <end position="552"/>
    </location>
</feature>
<evidence type="ECO:0000256" key="15">
    <source>
        <dbReference type="ARBA" id="ARBA00049152"/>
    </source>
</evidence>
<accession>A0ABT2RLY3</accession>
<dbReference type="GO" id="GO:0003989">
    <property type="term" value="F:acetyl-CoA carboxylase activity"/>
    <property type="evidence" value="ECO:0007669"/>
    <property type="project" value="UniProtKB-EC"/>
</dbReference>
<keyword evidence="17" id="KW-0862">Zinc</keyword>
<evidence type="ECO:0000313" key="21">
    <source>
        <dbReference type="EMBL" id="MCU6686411.1"/>
    </source>
</evidence>
<dbReference type="HAMAP" id="MF_00823">
    <property type="entry name" value="AcetylCoA_CT_alpha"/>
    <property type="match status" value="1"/>
</dbReference>
<dbReference type="InterPro" id="IPR000438">
    <property type="entry name" value="Acetyl_CoA_COase_Trfase_b_su"/>
</dbReference>
<comment type="subunit">
    <text evidence="5">Acetyl-CoA carboxylase is a heterotetramer composed of biotin carboxyl carrier protein (AccB), biotin carboxylase (AccC) and two subunits of ACCase subunit beta/alpha.</text>
</comment>
<keyword evidence="8 16" id="KW-0808">Transferase</keyword>
<proteinExistence type="inferred from homology"/>
<evidence type="ECO:0000256" key="12">
    <source>
        <dbReference type="ARBA" id="ARBA00023098"/>
    </source>
</evidence>
<comment type="function">
    <text evidence="14 17">Component of the acetyl coenzyme A carboxylase (ACC) complex. Biotin carboxylase (BC) catalyzes the carboxylation of biotin on its carrier protein (BCCP) and then the CO(2) group is transferred by the transcarboxylase to acetyl-CoA to form malonyl-CoA.</text>
</comment>
<feature type="compositionally biased region" description="Basic residues" evidence="18">
    <location>
        <begin position="8"/>
        <end position="17"/>
    </location>
</feature>
<evidence type="ECO:0000256" key="17">
    <source>
        <dbReference type="HAMAP-Rule" id="MF_01395"/>
    </source>
</evidence>
<evidence type="ECO:0000256" key="3">
    <source>
        <dbReference type="ARBA" id="ARBA00006276"/>
    </source>
</evidence>
<evidence type="ECO:0000256" key="9">
    <source>
        <dbReference type="ARBA" id="ARBA00022741"/>
    </source>
</evidence>
<dbReference type="Proteomes" id="UP001652431">
    <property type="component" value="Unassembled WGS sequence"/>
</dbReference>
<dbReference type="NCBIfam" id="NF004344">
    <property type="entry name" value="PRK05724.1"/>
    <property type="match status" value="1"/>
</dbReference>
<feature type="binding site" evidence="17">
    <location>
        <position position="56"/>
    </location>
    <ligand>
        <name>Zn(2+)</name>
        <dbReference type="ChEBI" id="CHEBI:29105"/>
    </ligand>
</feature>
<comment type="function">
    <text evidence="16">Component of the acetyl coenzyme A carboxylase (ACC) complex. First, biotin carboxylase catalyzes the carboxylation of biotin on its carrier protein (BCCP) and then the CO(2) group is transferred by the carboxyltransferase to acetyl-CoA to form malonyl-CoA.</text>
</comment>
<dbReference type="HAMAP" id="MF_01395">
    <property type="entry name" value="AcetylCoA_CT_beta"/>
    <property type="match status" value="1"/>
</dbReference>
<dbReference type="PANTHER" id="PTHR42853">
    <property type="entry name" value="ACETYL-COENZYME A CARBOXYLASE CARBOXYL TRANSFERASE SUBUNIT ALPHA"/>
    <property type="match status" value="1"/>
</dbReference>
<comment type="catalytic activity">
    <reaction evidence="15 16">
        <text>N(6)-carboxybiotinyl-L-lysyl-[protein] + acetyl-CoA = N(6)-biotinyl-L-lysyl-[protein] + malonyl-CoA</text>
        <dbReference type="Rhea" id="RHEA:54728"/>
        <dbReference type="Rhea" id="RHEA-COMP:10505"/>
        <dbReference type="Rhea" id="RHEA-COMP:10506"/>
        <dbReference type="ChEBI" id="CHEBI:57288"/>
        <dbReference type="ChEBI" id="CHEBI:57384"/>
        <dbReference type="ChEBI" id="CHEBI:83144"/>
        <dbReference type="ChEBI" id="CHEBI:83145"/>
        <dbReference type="EC" id="2.1.3.15"/>
    </reaction>
</comment>
<dbReference type="PANTHER" id="PTHR42853:SF3">
    <property type="entry name" value="ACETYL-COENZYME A CARBOXYLASE CARBOXYL TRANSFERASE SUBUNIT ALPHA, CHLOROPLASTIC"/>
    <property type="match status" value="1"/>
</dbReference>
<dbReference type="SUPFAM" id="SSF52096">
    <property type="entry name" value="ClpP/crotonase"/>
    <property type="match status" value="2"/>
</dbReference>
<keyword evidence="9 16" id="KW-0547">Nucleotide-binding</keyword>
<feature type="region of interest" description="Disordered" evidence="18">
    <location>
        <begin position="287"/>
        <end position="312"/>
    </location>
</feature>
<comment type="pathway">
    <text evidence="2 16">Lipid metabolism; malonyl-CoA biosynthesis; malonyl-CoA from acetyl-CoA: step 1/1.</text>
</comment>
<keyword evidence="22" id="KW-1185">Reference proteome</keyword>
<dbReference type="RefSeq" id="WP_158369488.1">
    <property type="nucleotide sequence ID" value="NZ_JAOQJU010000006.1"/>
</dbReference>
<keyword evidence="6 16" id="KW-0963">Cytoplasm</keyword>
<dbReference type="EMBL" id="JAOQJU010000006">
    <property type="protein sequence ID" value="MCU6686411.1"/>
    <property type="molecule type" value="Genomic_DNA"/>
</dbReference>
<comment type="similarity">
    <text evidence="4">In the N-terminal section; belongs to the AccD/PCCB family.</text>
</comment>
<evidence type="ECO:0000313" key="22">
    <source>
        <dbReference type="Proteomes" id="UP001652431"/>
    </source>
</evidence>
<evidence type="ECO:0000256" key="5">
    <source>
        <dbReference type="ARBA" id="ARBA00011664"/>
    </source>
</evidence>
<keyword evidence="11 16" id="KW-0067">ATP-binding</keyword>
<keyword evidence="12 16" id="KW-0443">Lipid metabolism</keyword>
<feature type="zinc finger region" description="C4-type" evidence="17">
    <location>
        <begin position="37"/>
        <end position="59"/>
    </location>
</feature>
<evidence type="ECO:0000256" key="18">
    <source>
        <dbReference type="SAM" id="MobiDB-lite"/>
    </source>
</evidence>
<comment type="subcellular location">
    <subcellularLocation>
        <location evidence="1 16">Cytoplasm</location>
    </subcellularLocation>
</comment>
<comment type="subunit">
    <text evidence="16">Acetyl-CoA carboxylase is a heterohexamer composed of biotin carboxyl carrier protein (AccB), biotin carboxylase (AccC) and two subunits each of ACCase subunit alpha (AccA) and ACCase subunit beta (AccD).</text>
</comment>
<dbReference type="EC" id="2.1.3.15" evidence="16"/>
<comment type="caution">
    <text evidence="21">The sequence shown here is derived from an EMBL/GenBank/DDBJ whole genome shotgun (WGS) entry which is preliminary data.</text>
</comment>
<evidence type="ECO:0000256" key="13">
    <source>
        <dbReference type="ARBA" id="ARBA00023160"/>
    </source>
</evidence>
<evidence type="ECO:0000256" key="1">
    <source>
        <dbReference type="ARBA" id="ARBA00004496"/>
    </source>
</evidence>
<evidence type="ECO:0000256" key="2">
    <source>
        <dbReference type="ARBA" id="ARBA00004956"/>
    </source>
</evidence>
<evidence type="ECO:0000256" key="6">
    <source>
        <dbReference type="ARBA" id="ARBA00022490"/>
    </source>
</evidence>
<dbReference type="InterPro" id="IPR001095">
    <property type="entry name" value="Acetyl_CoA_COase_a_su"/>
</dbReference>
<dbReference type="PROSITE" id="PS50980">
    <property type="entry name" value="COA_CT_NTER"/>
    <property type="match status" value="1"/>
</dbReference>
<comment type="similarity">
    <text evidence="16">Belongs to the AccA family.</text>
</comment>
<feature type="binding site" evidence="17">
    <location>
        <position position="37"/>
    </location>
    <ligand>
        <name>Zn(2+)</name>
        <dbReference type="ChEBI" id="CHEBI:29105"/>
    </ligand>
</feature>
<organism evidence="21 22">
    <name type="scientific">Dorea acetigenes</name>
    <dbReference type="NCBI Taxonomy" id="2981787"/>
    <lineage>
        <taxon>Bacteria</taxon>
        <taxon>Bacillati</taxon>
        <taxon>Bacillota</taxon>
        <taxon>Clostridia</taxon>
        <taxon>Lachnospirales</taxon>
        <taxon>Lachnospiraceae</taxon>
        <taxon>Dorea</taxon>
    </lineage>
</organism>
<evidence type="ECO:0000256" key="14">
    <source>
        <dbReference type="ARBA" id="ARBA00025280"/>
    </source>
</evidence>
<evidence type="ECO:0000256" key="7">
    <source>
        <dbReference type="ARBA" id="ARBA00022516"/>
    </source>
</evidence>
<evidence type="ECO:0000259" key="19">
    <source>
        <dbReference type="PROSITE" id="PS50980"/>
    </source>
</evidence>
<keyword evidence="13 16" id="KW-0275">Fatty acid biosynthesis</keyword>
<dbReference type="InterPro" id="IPR011762">
    <property type="entry name" value="COA_CT_N"/>
</dbReference>
<feature type="binding site" evidence="17">
    <location>
        <position position="40"/>
    </location>
    <ligand>
        <name>Zn(2+)</name>
        <dbReference type="ChEBI" id="CHEBI:29105"/>
    </ligand>
</feature>
<protein>
    <recommendedName>
        <fullName evidence="16 17">Multifunctional fusion protein</fullName>
    </recommendedName>
    <domain>
        <recommendedName>
            <fullName evidence="16">Acetyl-coenzyme A carboxylase carboxyl transferase subunit alpha</fullName>
            <shortName evidence="16">ACCase subunit alpha</shortName>
            <shortName evidence="16">Acetyl-CoA carboxylase carboxyltransferase subunit alpha</shortName>
            <ecNumber evidence="16">2.1.3.15</ecNumber>
        </recommendedName>
    </domain>
    <domain>
        <recommendedName>
            <fullName evidence="17">Acetyl-coenzyme A carboxylase carboxyl transferase subunit beta</fullName>
            <shortName evidence="17">ACCase subunit beta</shortName>
            <shortName evidence="17">Acetyl-CoA carboxylase carboxyltransferase subunit beta</shortName>
        </recommendedName>
    </domain>
</protein>
<dbReference type="NCBIfam" id="NF041504">
    <property type="entry name" value="AccA_sub"/>
    <property type="match status" value="1"/>
</dbReference>
<evidence type="ECO:0000259" key="20">
    <source>
        <dbReference type="PROSITE" id="PS50989"/>
    </source>
</evidence>
<sequence>MKIENMFKKTKQSRMRRSGSALKGARPQVPEGLLCRCNKCGAAIIAEDVKQGYYICPKCGGYFRVHARRRIQMIVDAGTFEEWDENLKGQNPMDYKGYEEKLQNVQEKTGLREAVVTGRGKIEGNDVVLGVCDGRFLMASMGWAVGEKITRAVERATKEQLPVILFACSGGARMQEGITSLMQMAKTSAALKRHSDAGLLYISVLTDPTTGGVTASFAMLGDIILAEPGALIGFAGPRVIEQTIGQKLPKGFQSSEFLLEHGFIDRIIGREEMREELSQLIKQHKKQTARECPAGTPAQAGEQFAKERESEPEKTAWDRVLCSREKNRPVGTDYIEELFEDFMELHGDRCFADDRAVVGGIASFHGIPVTVIAQAKGRDTKENIERNFGMPSPDGYRKALRLMKQAEKFGRPVICLVDTPGAFCGIEAEERGQGEAIARNIYEMSALKVPTLSIVIGEGGSGGALAMATSDEVWMLENAVYSILSPEGFASILWKDSTKAKEAAEVMKLTAADLYERKMVERIIPEPEHLTKDSMVQVTEILDGEILKFLHKYGTITPDELAERRYKRFRMM</sequence>
<feature type="region of interest" description="Disordered" evidence="18">
    <location>
        <begin position="1"/>
        <end position="24"/>
    </location>
</feature>
<gene>
    <name evidence="16" type="primary">accA</name>
    <name evidence="17" type="synonym">accD</name>
    <name evidence="21" type="ORF">OCV99_07580</name>
</gene>
<feature type="domain" description="CoA carboxyltransferase N-terminal" evidence="19">
    <location>
        <begin position="33"/>
        <end position="299"/>
    </location>
</feature>
<feature type="binding site" evidence="17">
    <location>
        <position position="59"/>
    </location>
    <ligand>
        <name>Zn(2+)</name>
        <dbReference type="ChEBI" id="CHEBI:29105"/>
    </ligand>
</feature>
<dbReference type="InterPro" id="IPR029045">
    <property type="entry name" value="ClpP/crotonase-like_dom_sf"/>
</dbReference>
<dbReference type="InterPro" id="IPR011763">
    <property type="entry name" value="COA_CT_C"/>
</dbReference>
<keyword evidence="10 16" id="KW-0276">Fatty acid metabolism</keyword>
<reference evidence="21 22" key="1">
    <citation type="journal article" date="2021" name="ISME Commun">
        <title>Automated analysis of genomic sequences facilitates high-throughput and comprehensive description of bacteria.</title>
        <authorList>
            <person name="Hitch T.C.A."/>
        </authorList>
    </citation>
    <scope>NUCLEOTIDE SEQUENCE [LARGE SCALE GENOMIC DNA]</scope>
    <source>
        <strain evidence="21 22">Sanger_03</strain>
    </source>
</reference>
<keyword evidence="17" id="KW-0863">Zinc-finger</keyword>
<evidence type="ECO:0000256" key="10">
    <source>
        <dbReference type="ARBA" id="ARBA00022832"/>
    </source>
</evidence>
<dbReference type="NCBIfam" id="TIGR00515">
    <property type="entry name" value="accD"/>
    <property type="match status" value="1"/>
</dbReference>